<organism evidence="1 2">
    <name type="scientific">Pseudomonas knackmussii</name>
    <dbReference type="NCBI Taxonomy" id="65741"/>
    <lineage>
        <taxon>Bacteria</taxon>
        <taxon>Pseudomonadati</taxon>
        <taxon>Pseudomonadota</taxon>
        <taxon>Gammaproteobacteria</taxon>
        <taxon>Pseudomonadales</taxon>
        <taxon>Pseudomonadaceae</taxon>
        <taxon>Pseudomonas</taxon>
    </lineage>
</organism>
<reference evidence="1 2" key="1">
    <citation type="submission" date="2022-04" db="EMBL/GenBank/DDBJ databases">
        <title>Pseudomonas knackmussii B09-2.</title>
        <authorList>
            <person name="Deng Y."/>
        </authorList>
    </citation>
    <scope>NUCLEOTIDE SEQUENCE [LARGE SCALE GENOMIC DNA]</scope>
    <source>
        <strain evidence="1 2">B09-2</strain>
    </source>
</reference>
<evidence type="ECO:0000313" key="2">
    <source>
        <dbReference type="Proteomes" id="UP000831189"/>
    </source>
</evidence>
<protein>
    <submittedName>
        <fullName evidence="1">Uncharacterized protein</fullName>
    </submittedName>
</protein>
<name>A0ABY4KS10_9PSED</name>
<evidence type="ECO:0000313" key="1">
    <source>
        <dbReference type="EMBL" id="UPQ83615.1"/>
    </source>
</evidence>
<keyword evidence="2" id="KW-1185">Reference proteome</keyword>
<dbReference type="Proteomes" id="UP000831189">
    <property type="component" value="Chromosome"/>
</dbReference>
<dbReference type="NCBIfam" id="NF041061">
    <property type="entry name" value="DpdD"/>
    <property type="match status" value="1"/>
</dbReference>
<dbReference type="InterPro" id="IPR049807">
    <property type="entry name" value="DpdD-like"/>
</dbReference>
<proteinExistence type="predicted"/>
<accession>A0ABY4KS10</accession>
<sequence length="725" mass="81834">MSAVPTWLQPFFSVENKIDPEKVIAGKYPQPYQRLLEPLVKSACAEQWPLLLPYSRPPELCFYAVAEDGRALEELRQVLSAFLGTAGTSPSYGLISTPNNEGQSALLVRAPAGLLRIDLLSGVSEQQKHRIFTVLANVLQLYRQRPALMSLAKRPIGRVLRDFMLAYRLHDGENAWHLYGELKNSGGFSPPNLLSLELQALAAADRWQDIVNHPRLPSLLGSRMPLRLVRIMLRALGRLGLNRLLIADEIVEESRDELAEICYPLSPLFITVPLFEVHESFKEDWQLWVAGAAVLRSVQIQQHVPAFIDSDWLRKLLLWAELAQVTQPEADIGAVVSASIDKNEGPGAVQVLLQRSLDASLIELQELWNQLQTMPESWFEPLQSLPMMSAILQDMQKRFSREQVGGWDSWFQRLGGTESPTGELEREAQEYCENWTIESFNAERLLKCIQTGSAKEQAILRNALPLLLDWLEERDVIVQGALWVEFLELLALDSIVNPALLSLAAQLTQLMLAQPFTVGEYTRSIDAILMLWEVNKGPEAYIHMLELVDVLLDAPCPEEPLRRQVWQSLQDFATKHWRQIKDPAIRQLTFVLMREILEVGESVPDFSDNKNSVSEVDSAIDSVPDLQGKSLAIYTLTEGAARRARDVLEMIFIGLKVDINSDHTATPALCHLAKTADYFVFSSRSSKHQAFYPVISMRRDIIYPYGKGASSIIREFIEGVRRKSI</sequence>
<dbReference type="EMBL" id="CP096208">
    <property type="protein sequence ID" value="UPQ83615.1"/>
    <property type="molecule type" value="Genomic_DNA"/>
</dbReference>
<gene>
    <name evidence="1" type="ORF">M0M42_04190</name>
</gene>